<gene>
    <name evidence="4" type="ORF">L2Y54_10225</name>
</gene>
<keyword evidence="1 2" id="KW-0732">Signal</keyword>
<evidence type="ECO:0000256" key="2">
    <source>
        <dbReference type="SAM" id="SignalP"/>
    </source>
</evidence>
<feature type="signal peptide" evidence="2">
    <location>
        <begin position="1"/>
        <end position="21"/>
    </location>
</feature>
<feature type="chain" id="PRO_5046800030" evidence="2">
    <location>
        <begin position="22"/>
        <end position="346"/>
    </location>
</feature>
<dbReference type="PANTHER" id="PTHR30570">
    <property type="entry name" value="PERIPLASMIC PHOSPHATE BINDING COMPONENT OF PHOSPHATE ABC TRANSPORTER"/>
    <property type="match status" value="1"/>
</dbReference>
<dbReference type="InterPro" id="IPR050811">
    <property type="entry name" value="Phosphate_ABC_transporter"/>
</dbReference>
<dbReference type="RefSeq" id="WP_236501780.1">
    <property type="nucleotide sequence ID" value="NZ_CP091244.1"/>
</dbReference>
<dbReference type="Proteomes" id="UP001054801">
    <property type="component" value="Chromosome"/>
</dbReference>
<sequence>MKKLVLAVATALALSATAAQARDNIEIVGSSTVYPFTTTVAEQFSKKTGSPAPKVESTGTGGGMKLFCAGAGVETPDLTNASRRMKKSEFENCQKNGVDAITEIHMGYDGLTIAQSKSGPEFKNFSLKDLYMALAKEIPNEKGELVANPYKMWNEVNPELPAIKIEVIGPPPTSGTRDSFNELGMEGGCKKIDSLKALHDSDKKKFESVCRTIREDGAYIEAGENDNLIVQKLETNANALGAFGFSFLEQNEDKLNGLALDGVKPSPEAVIDKTYPMSRAMYVYVKNSHVDQVKGIKEFVAEYVSTDAMGEDGYLADKGLVTVPADKLPEIAKNATAFTPMKGDDL</sequence>
<protein>
    <submittedName>
        <fullName evidence="4">Substrate-binding domain-containing protein</fullName>
    </submittedName>
</protein>
<proteinExistence type="predicted"/>
<feature type="domain" description="PBP" evidence="3">
    <location>
        <begin position="15"/>
        <end position="305"/>
    </location>
</feature>
<evidence type="ECO:0000259" key="3">
    <source>
        <dbReference type="Pfam" id="PF12849"/>
    </source>
</evidence>
<accession>A0ABY3T852</accession>
<organism evidence="4 5">
    <name type="scientific">Thiothrix winogradskyi</name>
    <dbReference type="NCBI Taxonomy" id="96472"/>
    <lineage>
        <taxon>Bacteria</taxon>
        <taxon>Pseudomonadati</taxon>
        <taxon>Pseudomonadota</taxon>
        <taxon>Gammaproteobacteria</taxon>
        <taxon>Thiotrichales</taxon>
        <taxon>Thiotrichaceae</taxon>
        <taxon>Thiothrix</taxon>
    </lineage>
</organism>
<dbReference type="Gene3D" id="3.40.190.10">
    <property type="entry name" value="Periplasmic binding protein-like II"/>
    <property type="match status" value="2"/>
</dbReference>
<name>A0ABY3T852_9GAMM</name>
<evidence type="ECO:0000313" key="5">
    <source>
        <dbReference type="Proteomes" id="UP001054801"/>
    </source>
</evidence>
<keyword evidence="5" id="KW-1185">Reference proteome</keyword>
<dbReference type="Pfam" id="PF12849">
    <property type="entry name" value="PBP_like_2"/>
    <property type="match status" value="1"/>
</dbReference>
<evidence type="ECO:0000313" key="4">
    <source>
        <dbReference type="EMBL" id="UJS26393.1"/>
    </source>
</evidence>
<dbReference type="EMBL" id="CP091244">
    <property type="protein sequence ID" value="UJS26393.1"/>
    <property type="molecule type" value="Genomic_DNA"/>
</dbReference>
<evidence type="ECO:0000256" key="1">
    <source>
        <dbReference type="ARBA" id="ARBA00022729"/>
    </source>
</evidence>
<dbReference type="PANTHER" id="PTHR30570:SF1">
    <property type="entry name" value="PHOSPHATE-BINDING PROTEIN PSTS"/>
    <property type="match status" value="1"/>
</dbReference>
<reference evidence="4" key="1">
    <citation type="journal article" date="2022" name="Microorganisms">
        <title>Two New Species of Filamentous Sulfur Bacteria of the Genus Thiothrix, Thiothrix winogradskyi sp. nov. and 'Candidatus Thiothrix sulfatifontis' sp. nov.</title>
        <authorList>
            <person name="Ravin N.V."/>
            <person name="Rossetti S."/>
            <person name="Beletsky A.V."/>
            <person name="Kadnikov V.V."/>
            <person name="Rudenko T.S."/>
            <person name="Smolyakov D.D."/>
            <person name="Moskvitina M.I."/>
            <person name="Gureeva M.V."/>
            <person name="Mardanov A.V."/>
            <person name="Grabovich M.Y."/>
        </authorList>
    </citation>
    <scope>NUCLEOTIDE SEQUENCE</scope>
    <source>
        <strain evidence="4">CT3</strain>
    </source>
</reference>
<dbReference type="SUPFAM" id="SSF53850">
    <property type="entry name" value="Periplasmic binding protein-like II"/>
    <property type="match status" value="1"/>
</dbReference>
<dbReference type="InterPro" id="IPR024370">
    <property type="entry name" value="PBP_domain"/>
</dbReference>